<evidence type="ECO:0000256" key="1">
    <source>
        <dbReference type="SAM" id="Coils"/>
    </source>
</evidence>
<dbReference type="InterPro" id="IPR011993">
    <property type="entry name" value="PH-like_dom_sf"/>
</dbReference>
<gene>
    <name evidence="3" type="ORF">ECRASSUSDP1_LOCUS851</name>
</gene>
<feature type="domain" description="PH" evidence="2">
    <location>
        <begin position="150"/>
        <end position="272"/>
    </location>
</feature>
<dbReference type="SMART" id="SM00233">
    <property type="entry name" value="PH"/>
    <property type="match status" value="1"/>
</dbReference>
<dbReference type="InterPro" id="IPR001849">
    <property type="entry name" value="PH_domain"/>
</dbReference>
<dbReference type="AlphaFoldDB" id="A0AAD1U3L4"/>
<evidence type="ECO:0000313" key="4">
    <source>
        <dbReference type="Proteomes" id="UP001295684"/>
    </source>
</evidence>
<dbReference type="SUPFAM" id="SSF50729">
    <property type="entry name" value="PH domain-like"/>
    <property type="match status" value="1"/>
</dbReference>
<feature type="coiled-coil region" evidence="1">
    <location>
        <begin position="273"/>
        <end position="300"/>
    </location>
</feature>
<reference evidence="3" key="1">
    <citation type="submission" date="2023-07" db="EMBL/GenBank/DDBJ databases">
        <authorList>
            <consortium name="AG Swart"/>
            <person name="Singh M."/>
            <person name="Singh A."/>
            <person name="Seah K."/>
            <person name="Emmerich C."/>
        </authorList>
    </citation>
    <scope>NUCLEOTIDE SEQUENCE</scope>
    <source>
        <strain evidence="3">DP1</strain>
    </source>
</reference>
<comment type="caution">
    <text evidence="3">The sequence shown here is derived from an EMBL/GenBank/DDBJ whole genome shotgun (WGS) entry which is preliminary data.</text>
</comment>
<dbReference type="CDD" id="cd00821">
    <property type="entry name" value="PH"/>
    <property type="match status" value="1"/>
</dbReference>
<dbReference type="EMBL" id="CAMPGE010000801">
    <property type="protein sequence ID" value="CAI2359559.1"/>
    <property type="molecule type" value="Genomic_DNA"/>
</dbReference>
<accession>A0AAD1U3L4</accession>
<dbReference type="Proteomes" id="UP001295684">
    <property type="component" value="Unassembled WGS sequence"/>
</dbReference>
<keyword evidence="1" id="KW-0175">Coiled coil</keyword>
<evidence type="ECO:0000259" key="2">
    <source>
        <dbReference type="PROSITE" id="PS50003"/>
    </source>
</evidence>
<keyword evidence="4" id="KW-1185">Reference proteome</keyword>
<organism evidence="3 4">
    <name type="scientific">Euplotes crassus</name>
    <dbReference type="NCBI Taxonomy" id="5936"/>
    <lineage>
        <taxon>Eukaryota</taxon>
        <taxon>Sar</taxon>
        <taxon>Alveolata</taxon>
        <taxon>Ciliophora</taxon>
        <taxon>Intramacronucleata</taxon>
        <taxon>Spirotrichea</taxon>
        <taxon>Hypotrichia</taxon>
        <taxon>Euplotida</taxon>
        <taxon>Euplotidae</taxon>
        <taxon>Moneuplotes</taxon>
    </lineage>
</organism>
<proteinExistence type="predicted"/>
<dbReference type="Pfam" id="PF00169">
    <property type="entry name" value="PH"/>
    <property type="match status" value="1"/>
</dbReference>
<protein>
    <recommendedName>
        <fullName evidence="2">PH domain-containing protein</fullName>
    </recommendedName>
</protein>
<dbReference type="Gene3D" id="2.30.29.30">
    <property type="entry name" value="Pleckstrin-homology domain (PH domain)/Phosphotyrosine-binding domain (PTB)"/>
    <property type="match status" value="1"/>
</dbReference>
<name>A0AAD1U3L4_EUPCR</name>
<evidence type="ECO:0000313" key="3">
    <source>
        <dbReference type="EMBL" id="CAI2359559.1"/>
    </source>
</evidence>
<dbReference type="PROSITE" id="PS50003">
    <property type="entry name" value="PH_DOMAIN"/>
    <property type="match status" value="1"/>
</dbReference>
<sequence>MENPDQIIDESRFKTTFTVYLDLLKTSDVTFAEPASITAGELVERILCKYLEEGRPKGKRKDFSLYLINSKHIEGHLKSKKAIKDVNSEEGKEFYNNIDSVFKLPTVMKRKLDSRDLPIKILQRTEHKMKHKGVSMFQWDLYFLSHSTSEATKRGNLEERIDKEGEFFNELLTNITDKRFFFHRKGLCSLREDKNEKFRDITLILTGGHLYYLEKNNKDSLNLILLSEASAYENKDKSYSFEIRTNGRKYVIACKSQHDKDNWVNAILFQIEHTKCKHEINDLEGRIQQLSKEASSSESKNPTRKQFLTYLEEMDVRYGSLLRDTIKSVHSYKQSCVELIETLELASKGAHFTQQEQDSLRTKVEKQATSILGEIFTLLKRAKLSIASGKDLDKDDTFFQEDKDQDNDLIASQIAKLTENVSTMDSKTKRRKHFATNKNLDAIKIEDISANHTYKIGDFKDIPLNHQIVLLCPTRSFLSMNQKFSKMKEIKEYDKYLFKPLEDNVNLIYRANFEADFMKTMIWNMNFNKTITDANQYLFRIRSTDTNIFKKILHYNKRSITEINEKKKRTSNTRKLSNAKESLLRNNQSYRSRRLVSVSTSFTANSKEFEEIMRQKNENRRGASRKNTAMNYFPKGEDNGTMISAIPIKETVSEDSDPEEEKIDTTTHRFRRTSSEIVDSCGM</sequence>